<dbReference type="eggNOG" id="KOG0057">
    <property type="taxonomic scope" value="Eukaryota"/>
</dbReference>
<dbReference type="GO" id="GO:0005524">
    <property type="term" value="F:ATP binding"/>
    <property type="evidence" value="ECO:0007669"/>
    <property type="project" value="UniProtKB-KW"/>
</dbReference>
<evidence type="ECO:0000313" key="18">
    <source>
        <dbReference type="Proteomes" id="UP000002009"/>
    </source>
</evidence>
<dbReference type="FunCoup" id="C1E5E5">
    <property type="interactions" value="1968"/>
</dbReference>
<dbReference type="InParanoid" id="C1E5E5"/>
<dbReference type="KEGG" id="mis:MICPUN_58287"/>
<dbReference type="SMART" id="SM00382">
    <property type="entry name" value="AAA"/>
    <property type="match status" value="1"/>
</dbReference>
<dbReference type="Gene3D" id="1.20.1560.10">
    <property type="entry name" value="ABC transporter type 1, transmembrane domain"/>
    <property type="match status" value="1"/>
</dbReference>
<feature type="transmembrane region" description="Helical" evidence="14">
    <location>
        <begin position="302"/>
        <end position="327"/>
    </location>
</feature>
<evidence type="ECO:0000256" key="4">
    <source>
        <dbReference type="ARBA" id="ARBA00022741"/>
    </source>
</evidence>
<dbReference type="SUPFAM" id="SSF52540">
    <property type="entry name" value="P-loop containing nucleoside triphosphate hydrolases"/>
    <property type="match status" value="1"/>
</dbReference>
<dbReference type="RefSeq" id="XP_002502358.1">
    <property type="nucleotide sequence ID" value="XM_002502312.1"/>
</dbReference>
<dbReference type="AlphaFoldDB" id="C1E5E5"/>
<feature type="transmembrane region" description="Helical" evidence="14">
    <location>
        <begin position="423"/>
        <end position="441"/>
    </location>
</feature>
<comment type="subcellular location">
    <subcellularLocation>
        <location evidence="1">Mitochondrion inner membrane</location>
        <topology evidence="1">Multi-pass membrane protein</topology>
    </subcellularLocation>
</comment>
<keyword evidence="5" id="KW-0999">Mitochondrion inner membrane</keyword>
<dbReference type="InterPro" id="IPR036640">
    <property type="entry name" value="ABC1_TM_sf"/>
</dbReference>
<comment type="function">
    <text evidence="12">Performs an essential function in the generation of cytoplasmic iron-sulfur proteins by mediating the ATP-dependent export of Fe/S cluster precursors synthesized by NFS1 and other mitochondrial proteins. Hydrolyzes ATP. Binds glutathione and may function by transporting a glutathione-conjugated iron-sulfur compound.</text>
</comment>
<evidence type="ECO:0000256" key="13">
    <source>
        <dbReference type="SAM" id="MobiDB-lite"/>
    </source>
</evidence>
<dbReference type="InterPro" id="IPR011527">
    <property type="entry name" value="ABC1_TM_dom"/>
</dbReference>
<dbReference type="GO" id="GO:0016887">
    <property type="term" value="F:ATP hydrolysis activity"/>
    <property type="evidence" value="ECO:0007669"/>
    <property type="project" value="InterPro"/>
</dbReference>
<evidence type="ECO:0000259" key="16">
    <source>
        <dbReference type="PROSITE" id="PS50929"/>
    </source>
</evidence>
<keyword evidence="4" id="KW-0547">Nucleotide-binding</keyword>
<evidence type="ECO:0000256" key="12">
    <source>
        <dbReference type="ARBA" id="ARBA00045666"/>
    </source>
</evidence>
<evidence type="ECO:0000256" key="3">
    <source>
        <dbReference type="ARBA" id="ARBA00022692"/>
    </source>
</evidence>
<feature type="transmembrane region" description="Helical" evidence="14">
    <location>
        <begin position="333"/>
        <end position="354"/>
    </location>
</feature>
<dbReference type="InterPro" id="IPR017871">
    <property type="entry name" value="ABC_transporter-like_CS"/>
</dbReference>
<dbReference type="FunFam" id="3.40.50.300:FF:000287">
    <property type="entry name" value="Multidrug ABC transporter ATP-binding protein"/>
    <property type="match status" value="1"/>
</dbReference>
<evidence type="ECO:0000256" key="7">
    <source>
        <dbReference type="ARBA" id="ARBA00022946"/>
    </source>
</evidence>
<dbReference type="PROSITE" id="PS50929">
    <property type="entry name" value="ABC_TM1F"/>
    <property type="match status" value="1"/>
</dbReference>
<dbReference type="InterPro" id="IPR003593">
    <property type="entry name" value="AAA+_ATPase"/>
</dbReference>
<keyword evidence="10 14" id="KW-0472">Membrane</keyword>
<keyword evidence="3 14" id="KW-0812">Transmembrane</keyword>
<dbReference type="PROSITE" id="PS50893">
    <property type="entry name" value="ABC_TRANSPORTER_2"/>
    <property type="match status" value="1"/>
</dbReference>
<evidence type="ECO:0000256" key="5">
    <source>
        <dbReference type="ARBA" id="ARBA00022792"/>
    </source>
</evidence>
<gene>
    <name evidence="17" type="ORF">MICPUN_58287</name>
</gene>
<dbReference type="STRING" id="296587.C1E5E5"/>
<dbReference type="Pfam" id="PF00005">
    <property type="entry name" value="ABC_tran"/>
    <property type="match status" value="1"/>
</dbReference>
<keyword evidence="8 14" id="KW-1133">Transmembrane helix</keyword>
<dbReference type="InterPro" id="IPR039421">
    <property type="entry name" value="Type_1_exporter"/>
</dbReference>
<accession>C1E5E5</accession>
<dbReference type="EMBL" id="CP001326">
    <property type="protein sequence ID" value="ACO63616.1"/>
    <property type="molecule type" value="Genomic_DNA"/>
</dbReference>
<evidence type="ECO:0000256" key="14">
    <source>
        <dbReference type="SAM" id="Phobius"/>
    </source>
</evidence>
<evidence type="ECO:0000256" key="9">
    <source>
        <dbReference type="ARBA" id="ARBA00023128"/>
    </source>
</evidence>
<dbReference type="CDD" id="cd18582">
    <property type="entry name" value="ABC_6TM_ATM1_ABCB7"/>
    <property type="match status" value="1"/>
</dbReference>
<keyword evidence="7" id="KW-0809">Transit peptide</keyword>
<keyword evidence="2" id="KW-0813">Transport</keyword>
<dbReference type="Gene3D" id="3.40.50.300">
    <property type="entry name" value="P-loop containing nucleotide triphosphate hydrolases"/>
    <property type="match status" value="1"/>
</dbReference>
<feature type="domain" description="ABC transporter" evidence="15">
    <location>
        <begin position="512"/>
        <end position="755"/>
    </location>
</feature>
<dbReference type="PROSITE" id="PS00211">
    <property type="entry name" value="ABC_TRANSPORTER_1"/>
    <property type="match status" value="1"/>
</dbReference>
<dbReference type="FunFam" id="1.20.1560.10:FF:000004">
    <property type="entry name" value="ATP-binding cassette sub-family B member 7"/>
    <property type="match status" value="1"/>
</dbReference>
<evidence type="ECO:0000259" key="15">
    <source>
        <dbReference type="PROSITE" id="PS50893"/>
    </source>
</evidence>
<evidence type="ECO:0000256" key="1">
    <source>
        <dbReference type="ARBA" id="ARBA00004448"/>
    </source>
</evidence>
<feature type="region of interest" description="Disordered" evidence="13">
    <location>
        <begin position="757"/>
        <end position="780"/>
    </location>
</feature>
<evidence type="ECO:0000256" key="6">
    <source>
        <dbReference type="ARBA" id="ARBA00022840"/>
    </source>
</evidence>
<evidence type="ECO:0000256" key="8">
    <source>
        <dbReference type="ARBA" id="ARBA00022989"/>
    </source>
</evidence>
<dbReference type="Pfam" id="PF00664">
    <property type="entry name" value="ABC_membrane"/>
    <property type="match status" value="1"/>
</dbReference>
<dbReference type="SUPFAM" id="SSF90123">
    <property type="entry name" value="ABC transporter transmembrane region"/>
    <property type="match status" value="1"/>
</dbReference>
<name>C1E5E5_MICCC</name>
<dbReference type="InterPro" id="IPR003439">
    <property type="entry name" value="ABC_transporter-like_ATP-bd"/>
</dbReference>
<comment type="similarity">
    <text evidence="11">Belongs to the ABC transporter superfamily. ABCB family. Heavy Metal importer (TC 3.A.1.210) subfamily.</text>
</comment>
<keyword evidence="6 17" id="KW-0067">ATP-binding</keyword>
<dbReference type="OrthoDB" id="6500128at2759"/>
<dbReference type="GO" id="GO:0006879">
    <property type="term" value="P:intracellular iron ion homeostasis"/>
    <property type="evidence" value="ECO:0007669"/>
    <property type="project" value="TreeGrafter"/>
</dbReference>
<sequence>MSSSSRALRRVGSLASRALGPVSSTPAWTGDVGYWRGVAARNVIWARSDAASASRAWTRGFGGFASEVTAHGRATRLDRREHLASRLRGLASGSPARRSPTRLGDIRRLSTESRALLAAAGKGGEDSKPPEVSSKAAAAVKKAVADTEKDIDLKILRTLLPYVWPKDNPEHRTRVVGALSLLVASKFLNVGTPFMFKYAVDALAIAGAGAATGPEAVAALPAAVIGLTPAAMLGGYGVARAGANFCKELQNSVFSKVAQASIRGVALRVFDHLHNLDLQWHMSRQTGAVTRTIERGTRGIQFILNSMVFNVAPTAFEIGLVSYILGTRLGPEFAVLTVGTIGAYGAFTVGVTQWRTQFRKEMNKMDNEAGNRSMDSLLNYETVKYFNNEAHENNRYDECLRGYEKAAIKTQTSLSALNFGQNAIFSASLSAAMLLCAGGVARGELTVGDLVMVNGLLFQLSVPLNFFGTVYRETRQSLIDMTSIFKLLEQSADVVDKPGAPPLVVPPGGLDIEFSDVGFGYGGGSKAGRADILHGLSFKVPAGSSLALVGASGSGKSTVLRLLYRLYDVQSGSVKLGGQDTREVQARSLRREIGVVPQDTVLFNDTIYYNIAYGKEGGEGEVTEAQVHEAARAAAIHDPVMTMKDGYQTKVGERGLKLSGGEKQRVALARAFLKGAGVVLMDEATSALDTKTEAGIMDTLDNLMSGRTTILIAHRLSTAMHCDKIAVLEGGKIVEQGSHHELLAKGGKYKEMWDAQAHGARGGGDEPDNEIDTSADVVLK</sequence>
<dbReference type="PANTHER" id="PTHR24221">
    <property type="entry name" value="ATP-BINDING CASSETTE SUB-FAMILY B"/>
    <property type="match status" value="1"/>
</dbReference>
<evidence type="ECO:0000256" key="10">
    <source>
        <dbReference type="ARBA" id="ARBA00023136"/>
    </source>
</evidence>
<evidence type="ECO:0000256" key="2">
    <source>
        <dbReference type="ARBA" id="ARBA00022448"/>
    </source>
</evidence>
<keyword evidence="18" id="KW-1185">Reference proteome</keyword>
<feature type="domain" description="ABC transmembrane type-1" evidence="16">
    <location>
        <begin position="176"/>
        <end position="476"/>
    </location>
</feature>
<reference evidence="17 18" key="1">
    <citation type="journal article" date="2009" name="Science">
        <title>Green evolution and dynamic adaptations revealed by genomes of the marine picoeukaryotes Micromonas.</title>
        <authorList>
            <person name="Worden A.Z."/>
            <person name="Lee J.H."/>
            <person name="Mock T."/>
            <person name="Rouze P."/>
            <person name="Simmons M.P."/>
            <person name="Aerts A.L."/>
            <person name="Allen A.E."/>
            <person name="Cuvelier M.L."/>
            <person name="Derelle E."/>
            <person name="Everett M.V."/>
            <person name="Foulon E."/>
            <person name="Grimwood J."/>
            <person name="Gundlach H."/>
            <person name="Henrissat B."/>
            <person name="Napoli C."/>
            <person name="McDonald S.M."/>
            <person name="Parker M.S."/>
            <person name="Rombauts S."/>
            <person name="Salamov A."/>
            <person name="Von Dassow P."/>
            <person name="Badger J.H."/>
            <person name="Coutinho P.M."/>
            <person name="Demir E."/>
            <person name="Dubchak I."/>
            <person name="Gentemann C."/>
            <person name="Eikrem W."/>
            <person name="Gready J.E."/>
            <person name="John U."/>
            <person name="Lanier W."/>
            <person name="Lindquist E.A."/>
            <person name="Lucas S."/>
            <person name="Mayer K.F."/>
            <person name="Moreau H."/>
            <person name="Not F."/>
            <person name="Otillar R."/>
            <person name="Panaud O."/>
            <person name="Pangilinan J."/>
            <person name="Paulsen I."/>
            <person name="Piegu B."/>
            <person name="Poliakov A."/>
            <person name="Robbens S."/>
            <person name="Schmutz J."/>
            <person name="Toulza E."/>
            <person name="Wyss T."/>
            <person name="Zelensky A."/>
            <person name="Zhou K."/>
            <person name="Armbrust E.V."/>
            <person name="Bhattacharya D."/>
            <person name="Goodenough U.W."/>
            <person name="Van de Peer Y."/>
            <person name="Grigoriev I.V."/>
        </authorList>
    </citation>
    <scope>NUCLEOTIDE SEQUENCE [LARGE SCALE GENOMIC DNA]</scope>
    <source>
        <strain evidence="18">RCC299 / NOUM17</strain>
    </source>
</reference>
<proteinExistence type="inferred from homology"/>
<dbReference type="Proteomes" id="UP000002009">
    <property type="component" value="Chromosome 5"/>
</dbReference>
<protein>
    <submittedName>
        <fullName evidence="17">ATP-binding cassette superfamily</fullName>
    </submittedName>
</protein>
<dbReference type="OMA" id="VFHIIPI"/>
<dbReference type="GeneID" id="8243273"/>
<evidence type="ECO:0000256" key="11">
    <source>
        <dbReference type="ARBA" id="ARBA00024363"/>
    </source>
</evidence>
<dbReference type="GO" id="GO:0140359">
    <property type="term" value="F:ABC-type transporter activity"/>
    <property type="evidence" value="ECO:0007669"/>
    <property type="project" value="InterPro"/>
</dbReference>
<keyword evidence="9" id="KW-0496">Mitochondrion</keyword>
<dbReference type="InterPro" id="IPR027417">
    <property type="entry name" value="P-loop_NTPase"/>
</dbReference>
<dbReference type="PANTHER" id="PTHR24221:SF402">
    <property type="entry name" value="IRON-SULFUR CLUSTERS TRANSPORTER ABCB7, MITOCHONDRIAL"/>
    <property type="match status" value="1"/>
</dbReference>
<organism evidence="17 18">
    <name type="scientific">Micromonas commoda (strain RCC299 / NOUM17 / CCMP2709)</name>
    <name type="common">Picoplanktonic green alga</name>
    <dbReference type="NCBI Taxonomy" id="296587"/>
    <lineage>
        <taxon>Eukaryota</taxon>
        <taxon>Viridiplantae</taxon>
        <taxon>Chlorophyta</taxon>
        <taxon>Mamiellophyceae</taxon>
        <taxon>Mamiellales</taxon>
        <taxon>Mamiellaceae</taxon>
        <taxon>Micromonas</taxon>
    </lineage>
</organism>
<dbReference type="GO" id="GO:0005743">
    <property type="term" value="C:mitochondrial inner membrane"/>
    <property type="evidence" value="ECO:0007669"/>
    <property type="project" value="UniProtKB-SubCell"/>
</dbReference>
<evidence type="ECO:0000313" key="17">
    <source>
        <dbReference type="EMBL" id="ACO63616.1"/>
    </source>
</evidence>